<feature type="binding site" evidence="2">
    <location>
        <position position="215"/>
    </location>
    <ligand>
        <name>ATP</name>
        <dbReference type="ChEBI" id="CHEBI:30616"/>
    </ligand>
</feature>
<dbReference type="AlphaFoldDB" id="A0A370CJ23"/>
<feature type="binding site" evidence="2">
    <location>
        <position position="146"/>
    </location>
    <ligand>
        <name>ATP</name>
        <dbReference type="ChEBI" id="CHEBI:30616"/>
    </ligand>
</feature>
<feature type="binding site" evidence="2">
    <location>
        <position position="213"/>
    </location>
    <ligand>
        <name>Mg(2+)</name>
        <dbReference type="ChEBI" id="CHEBI:18420"/>
        <label>3</label>
    </ligand>
</feature>
<dbReference type="Gene3D" id="3.90.650.10">
    <property type="entry name" value="PurM-like C-terminal domain"/>
    <property type="match status" value="1"/>
</dbReference>
<keyword evidence="2" id="KW-0547">Nucleotide-binding</keyword>
<comment type="pathway">
    <text evidence="2">Cofactor biosynthesis; thiamine diphosphate biosynthesis; thiamine diphosphate from thiamine phosphate: step 1/1.</text>
</comment>
<dbReference type="GO" id="GO:0005524">
    <property type="term" value="F:ATP binding"/>
    <property type="evidence" value="ECO:0007669"/>
    <property type="project" value="UniProtKB-UniRule"/>
</dbReference>
<keyword evidence="2 5" id="KW-0418">Kinase</keyword>
<feature type="binding site" evidence="2">
    <location>
        <position position="319"/>
    </location>
    <ligand>
        <name>substrate</name>
    </ligand>
</feature>
<dbReference type="EMBL" id="NMOS02000010">
    <property type="protein sequence ID" value="RDH40347.1"/>
    <property type="molecule type" value="Genomic_DNA"/>
</dbReference>
<evidence type="ECO:0000256" key="2">
    <source>
        <dbReference type="HAMAP-Rule" id="MF_02128"/>
    </source>
</evidence>
<dbReference type="GO" id="GO:0000287">
    <property type="term" value="F:magnesium ion binding"/>
    <property type="evidence" value="ECO:0007669"/>
    <property type="project" value="UniProtKB-UniRule"/>
</dbReference>
<evidence type="ECO:0000259" key="4">
    <source>
        <dbReference type="Pfam" id="PF02769"/>
    </source>
</evidence>
<feature type="binding site" evidence="2">
    <location>
        <position position="45"/>
    </location>
    <ligand>
        <name>Mg(2+)</name>
        <dbReference type="ChEBI" id="CHEBI:18420"/>
        <label>4</label>
    </ligand>
</feature>
<feature type="binding site" evidence="2">
    <location>
        <position position="47"/>
    </location>
    <ligand>
        <name>Mg(2+)</name>
        <dbReference type="ChEBI" id="CHEBI:18420"/>
        <label>1</label>
    </ligand>
</feature>
<dbReference type="Pfam" id="PF02769">
    <property type="entry name" value="AIRS_C"/>
    <property type="match status" value="1"/>
</dbReference>
<comment type="caution">
    <text evidence="5">The sequence shown here is derived from an EMBL/GenBank/DDBJ whole genome shotgun (WGS) entry which is preliminary data.</text>
</comment>
<keyword evidence="2" id="KW-0067">ATP-binding</keyword>
<evidence type="ECO:0000256" key="1">
    <source>
        <dbReference type="ARBA" id="ARBA00022977"/>
    </source>
</evidence>
<dbReference type="InterPro" id="IPR006283">
    <property type="entry name" value="ThiL-like"/>
</dbReference>
<protein>
    <recommendedName>
        <fullName evidence="2">Thiamine-monophosphate kinase</fullName>
        <shortName evidence="2">TMP kinase</shortName>
        <shortName evidence="2">Thiamine-phosphate kinase</shortName>
        <ecNumber evidence="2">2.7.4.16</ecNumber>
    </recommendedName>
</protein>
<feature type="binding site" evidence="2">
    <location>
        <position position="122"/>
    </location>
    <ligand>
        <name>Mg(2+)</name>
        <dbReference type="ChEBI" id="CHEBI:18420"/>
        <label>1</label>
    </ligand>
</feature>
<dbReference type="GO" id="GO:0009229">
    <property type="term" value="P:thiamine diphosphate biosynthetic process"/>
    <property type="evidence" value="ECO:0007669"/>
    <property type="project" value="UniProtKB-UniRule"/>
</dbReference>
<feature type="binding site" evidence="2">
    <location>
        <position position="30"/>
    </location>
    <ligand>
        <name>Mg(2+)</name>
        <dbReference type="ChEBI" id="CHEBI:18420"/>
        <label>4</label>
    </ligand>
</feature>
<dbReference type="InterPro" id="IPR016188">
    <property type="entry name" value="PurM-like_N"/>
</dbReference>
<evidence type="ECO:0000259" key="3">
    <source>
        <dbReference type="Pfam" id="PF00586"/>
    </source>
</evidence>
<keyword evidence="2 5" id="KW-0808">Transferase</keyword>
<dbReference type="PANTHER" id="PTHR30270:SF0">
    <property type="entry name" value="THIAMINE-MONOPHOSPHATE KINASE"/>
    <property type="match status" value="1"/>
</dbReference>
<organism evidence="5 6">
    <name type="scientific">Candidatus Aquirickettsiella gammari</name>
    <dbReference type="NCBI Taxonomy" id="2016198"/>
    <lineage>
        <taxon>Bacteria</taxon>
        <taxon>Pseudomonadati</taxon>
        <taxon>Pseudomonadota</taxon>
        <taxon>Gammaproteobacteria</taxon>
        <taxon>Legionellales</taxon>
        <taxon>Coxiellaceae</taxon>
        <taxon>Candidatus Aquirickettsiella</taxon>
    </lineage>
</organism>
<keyword evidence="6" id="KW-1185">Reference proteome</keyword>
<dbReference type="CDD" id="cd02194">
    <property type="entry name" value="ThiL"/>
    <property type="match status" value="1"/>
</dbReference>
<keyword evidence="1 2" id="KW-0784">Thiamine biosynthesis</keyword>
<dbReference type="SUPFAM" id="SSF56042">
    <property type="entry name" value="PurM C-terminal domain-like"/>
    <property type="match status" value="1"/>
</dbReference>
<dbReference type="PIRSF" id="PIRSF005303">
    <property type="entry name" value="Thiam_monoph_kin"/>
    <property type="match status" value="1"/>
</dbReference>
<comment type="caution">
    <text evidence="2">Lacks conserved residue(s) required for the propagation of feature annotation.</text>
</comment>
<dbReference type="UniPathway" id="UPA00060">
    <property type="reaction ID" value="UER00142"/>
</dbReference>
<feature type="binding site" evidence="2">
    <location>
        <position position="216"/>
    </location>
    <ligand>
        <name>Mg(2+)</name>
        <dbReference type="ChEBI" id="CHEBI:18420"/>
        <label>5</label>
    </ligand>
</feature>
<accession>A0A370CJ23</accession>
<feature type="domain" description="PurM-like N-terminal" evidence="3">
    <location>
        <begin position="28"/>
        <end position="138"/>
    </location>
</feature>
<dbReference type="Pfam" id="PF00586">
    <property type="entry name" value="AIRS"/>
    <property type="match status" value="1"/>
</dbReference>
<comment type="function">
    <text evidence="2">Catalyzes the ATP-dependent phosphorylation of thiamine-monophosphate (TMP) to form thiamine-pyrophosphate (TPP), the active form of vitamin B1.</text>
</comment>
<feature type="binding site" evidence="2">
    <location>
        <position position="47"/>
    </location>
    <ligand>
        <name>Mg(2+)</name>
        <dbReference type="ChEBI" id="CHEBI:18420"/>
        <label>2</label>
    </ligand>
</feature>
<gene>
    <name evidence="2 5" type="primary">thiL</name>
    <name evidence="5" type="ORF">CFE62_004390</name>
</gene>
<dbReference type="InterPro" id="IPR036921">
    <property type="entry name" value="PurM-like_N_sf"/>
</dbReference>
<feature type="domain" description="PurM-like C-terminal" evidence="4">
    <location>
        <begin position="151"/>
        <end position="304"/>
    </location>
</feature>
<evidence type="ECO:0000313" key="6">
    <source>
        <dbReference type="Proteomes" id="UP000226429"/>
    </source>
</evidence>
<sequence length="324" mass="35022">MSMNEFDLIQNFFNREKKNRTDVILGIGDDAALLQVPLGQQLVVSTDTLVAGRHFPENTSPADIAYKALAVNLSDLAAMGAEPAWILLALTLPSVSEIWLNEFSQGFFSLMQDFRLQLVGGDMTCGPLSITVQALGFVPAGKALCRLGAMPGDRIYVSGTLGDAGLALAYLRKETPLELTQNQIQRLMQRLNRPKPRVELGLALRNIATSAIDVSDGLVADLGHILVANQLGATIQLTDLPLSASLQKLSREQAWQLALNAGDDYELCFTIPASGETALQQHLKAINSSCTCIGQIKKESGLSIIREDGSLLALEKTGFQHFMS</sequence>
<feature type="binding site" evidence="2">
    <location>
        <position position="263"/>
    </location>
    <ligand>
        <name>substrate</name>
    </ligand>
</feature>
<feature type="binding site" evidence="2">
    <location>
        <position position="30"/>
    </location>
    <ligand>
        <name>Mg(2+)</name>
        <dbReference type="ChEBI" id="CHEBI:18420"/>
        <label>3</label>
    </ligand>
</feature>
<dbReference type="PANTHER" id="PTHR30270">
    <property type="entry name" value="THIAMINE-MONOPHOSPHATE KINASE"/>
    <property type="match status" value="1"/>
</dbReference>
<evidence type="ECO:0000313" key="5">
    <source>
        <dbReference type="EMBL" id="RDH40347.1"/>
    </source>
</evidence>
<reference evidence="5 6" key="1">
    <citation type="journal article" date="2017" name="Int. J. Syst. Evol. Microbiol.">
        <title>Aquarickettsiella crustaci n. gen. n. sp. (Gammaproteobacteria: Legionellales: Coxiellaceae); a bacterial pathogen of the freshwater crustacean: Gammarus fossarum (Malacostraca: Amphipoda).</title>
        <authorList>
            <person name="Bojko J."/>
            <person name="Dunn A.M."/>
            <person name="Stebbing P.D."/>
            <person name="Van Aerle R."/>
            <person name="Bacela-Spychalska K."/>
            <person name="Bean T.P."/>
            <person name="Stentiford G.D."/>
        </authorList>
    </citation>
    <scope>NUCLEOTIDE SEQUENCE [LARGE SCALE GENOMIC DNA]</scope>
    <source>
        <strain evidence="5">RA15029</strain>
    </source>
</reference>
<feature type="binding site" evidence="2">
    <location>
        <position position="46"/>
    </location>
    <ligand>
        <name>Mg(2+)</name>
        <dbReference type="ChEBI" id="CHEBI:18420"/>
        <label>1</label>
    </ligand>
</feature>
<comment type="catalytic activity">
    <reaction evidence="2">
        <text>thiamine phosphate + ATP = thiamine diphosphate + ADP</text>
        <dbReference type="Rhea" id="RHEA:15913"/>
        <dbReference type="ChEBI" id="CHEBI:30616"/>
        <dbReference type="ChEBI" id="CHEBI:37575"/>
        <dbReference type="ChEBI" id="CHEBI:58937"/>
        <dbReference type="ChEBI" id="CHEBI:456216"/>
        <dbReference type="EC" id="2.7.4.16"/>
    </reaction>
</comment>
<dbReference type="GO" id="GO:0009030">
    <property type="term" value="F:thiamine-phosphate kinase activity"/>
    <property type="evidence" value="ECO:0007669"/>
    <property type="project" value="UniProtKB-UniRule"/>
</dbReference>
<dbReference type="SUPFAM" id="SSF55326">
    <property type="entry name" value="PurM N-terminal domain-like"/>
    <property type="match status" value="1"/>
</dbReference>
<feature type="binding site" evidence="2">
    <location>
        <position position="75"/>
    </location>
    <ligand>
        <name>Mg(2+)</name>
        <dbReference type="ChEBI" id="CHEBI:18420"/>
        <label>2</label>
    </ligand>
</feature>
<feature type="binding site" evidence="2">
    <location>
        <position position="75"/>
    </location>
    <ligand>
        <name>Mg(2+)</name>
        <dbReference type="ChEBI" id="CHEBI:18420"/>
        <label>3</label>
    </ligand>
</feature>
<keyword evidence="2" id="KW-0460">Magnesium</keyword>
<name>A0A370CJ23_9COXI</name>
<comment type="miscellaneous">
    <text evidence="2">Reaction mechanism of ThiL seems to utilize a direct, inline transfer of the gamma-phosphate of ATP to TMP rather than a phosphorylated enzyme intermediate.</text>
</comment>
<dbReference type="Gene3D" id="3.30.1330.10">
    <property type="entry name" value="PurM-like, N-terminal domain"/>
    <property type="match status" value="1"/>
</dbReference>
<comment type="similarity">
    <text evidence="2">Belongs to the thiamine-monophosphate kinase family.</text>
</comment>
<feature type="binding site" evidence="2">
    <location>
        <position position="75"/>
    </location>
    <ligand>
        <name>Mg(2+)</name>
        <dbReference type="ChEBI" id="CHEBI:18420"/>
        <label>4</label>
    </ligand>
</feature>
<feature type="binding site" evidence="2">
    <location>
        <begin position="121"/>
        <end position="122"/>
    </location>
    <ligand>
        <name>ATP</name>
        <dbReference type="ChEBI" id="CHEBI:30616"/>
    </ligand>
</feature>
<dbReference type="HAMAP" id="MF_02128">
    <property type="entry name" value="TMP_kinase"/>
    <property type="match status" value="1"/>
</dbReference>
<reference evidence="5 6" key="2">
    <citation type="journal article" date="2018" name="J. Invertebr. Pathol.">
        <title>'Candidatus Aquirickettsiella gammari' (Gammaproteobacteria: Legionellales: Coxiellaceae): A bacterial pathogen of the freshwater crustacean Gammarus fossarum (Malacostraca: Amphipoda).</title>
        <authorList>
            <person name="Bojko J."/>
            <person name="Dunn A.M."/>
            <person name="Stebbing P.D."/>
            <person name="van Aerle R."/>
            <person name="Bacela-Spychalska K."/>
            <person name="Bean T.P."/>
            <person name="Urrutia A."/>
            <person name="Stentiford G.D."/>
        </authorList>
    </citation>
    <scope>NUCLEOTIDE SEQUENCE [LARGE SCALE GENOMIC DNA]</scope>
    <source>
        <strain evidence="5">RA15029</strain>
    </source>
</reference>
<dbReference type="NCBIfam" id="TIGR01379">
    <property type="entry name" value="thiL"/>
    <property type="match status" value="1"/>
</dbReference>
<dbReference type="GO" id="GO:0009228">
    <property type="term" value="P:thiamine biosynthetic process"/>
    <property type="evidence" value="ECO:0007669"/>
    <property type="project" value="UniProtKB-KW"/>
</dbReference>
<proteinExistence type="inferred from homology"/>
<keyword evidence="2" id="KW-0479">Metal-binding</keyword>
<dbReference type="InterPro" id="IPR036676">
    <property type="entry name" value="PurM-like_C_sf"/>
</dbReference>
<dbReference type="Proteomes" id="UP000226429">
    <property type="component" value="Unassembled WGS sequence"/>
</dbReference>
<dbReference type="EC" id="2.7.4.16" evidence="2"/>
<dbReference type="InterPro" id="IPR010918">
    <property type="entry name" value="PurM-like_C_dom"/>
</dbReference>
<feature type="binding site" evidence="2">
    <location>
        <position position="54"/>
    </location>
    <ligand>
        <name>substrate</name>
    </ligand>
</feature>